<reference evidence="2 3" key="1">
    <citation type="submission" date="2021-06" db="EMBL/GenBank/DDBJ databases">
        <authorList>
            <person name="Lee D.H."/>
        </authorList>
    </citation>
    <scope>NUCLEOTIDE SEQUENCE [LARGE SCALE GENOMIC DNA]</scope>
    <source>
        <strain evidence="2 3">MMS21-HV4-11</strain>
    </source>
</reference>
<accession>A0ABS6IIB4</accession>
<proteinExistence type="predicted"/>
<dbReference type="Pfam" id="PF06155">
    <property type="entry name" value="GBBH-like_N"/>
    <property type="match status" value="1"/>
</dbReference>
<dbReference type="EMBL" id="JAHOPB010000001">
    <property type="protein sequence ID" value="MBU8872985.1"/>
    <property type="molecule type" value="Genomic_DNA"/>
</dbReference>
<dbReference type="PANTHER" id="PTHR35303:SF5">
    <property type="entry name" value="OS02G0197800 PROTEIN"/>
    <property type="match status" value="1"/>
</dbReference>
<organism evidence="2 3">
    <name type="scientific">Reyranella humidisoli</name>
    <dbReference type="NCBI Taxonomy" id="2849149"/>
    <lineage>
        <taxon>Bacteria</taxon>
        <taxon>Pseudomonadati</taxon>
        <taxon>Pseudomonadota</taxon>
        <taxon>Alphaproteobacteria</taxon>
        <taxon>Hyphomicrobiales</taxon>
        <taxon>Reyranellaceae</taxon>
        <taxon>Reyranella</taxon>
    </lineage>
</organism>
<evidence type="ECO:0000259" key="1">
    <source>
        <dbReference type="Pfam" id="PF06155"/>
    </source>
</evidence>
<dbReference type="PANTHER" id="PTHR35303">
    <property type="entry name" value="OS02G0197800 PROTEIN"/>
    <property type="match status" value="1"/>
</dbReference>
<feature type="domain" description="Gamma-butyrobetaine hydroxylase-like N-terminal" evidence="1">
    <location>
        <begin position="30"/>
        <end position="110"/>
    </location>
</feature>
<evidence type="ECO:0000313" key="2">
    <source>
        <dbReference type="EMBL" id="MBU8872985.1"/>
    </source>
</evidence>
<evidence type="ECO:0000313" key="3">
    <source>
        <dbReference type="Proteomes" id="UP000727907"/>
    </source>
</evidence>
<dbReference type="Proteomes" id="UP000727907">
    <property type="component" value="Unassembled WGS sequence"/>
</dbReference>
<gene>
    <name evidence="2" type="ORF">KQ910_04385</name>
</gene>
<protein>
    <submittedName>
        <fullName evidence="2">DUF971 domain-containing protein</fullName>
    </submittedName>
</protein>
<dbReference type="RefSeq" id="WP_216957256.1">
    <property type="nucleotide sequence ID" value="NZ_JAHOPB010000001.1"/>
</dbReference>
<dbReference type="InterPro" id="IPR010376">
    <property type="entry name" value="GBBH-like_N"/>
</dbReference>
<comment type="caution">
    <text evidence="2">The sequence shown here is derived from an EMBL/GenBank/DDBJ whole genome shotgun (WGS) entry which is preliminary data.</text>
</comment>
<keyword evidence="3" id="KW-1185">Reference proteome</keyword>
<sequence length="136" mass="15332">MTAEFAKAVPDEGNYESTTAPWPTELRVFKEEGRLEVDFSDGHACALSAEYLRVESPSAEVQGHGPNQKKIVAGRRHVKIVSVEPVGHYAIRIVFDDRHDSGIYSWAYLRELSETHTTRWADYEAALAKRGLNRDT</sequence>
<name>A0ABS6IIB4_9HYPH</name>